<evidence type="ECO:0000256" key="1">
    <source>
        <dbReference type="SAM" id="Phobius"/>
    </source>
</evidence>
<keyword evidence="1" id="KW-0472">Membrane</keyword>
<keyword evidence="1" id="KW-1133">Transmembrane helix</keyword>
<dbReference type="STRING" id="1423795.FD12_GL002328"/>
<organism evidence="2 3">
    <name type="scientific">Lentilactobacillus rapi</name>
    <dbReference type="NCBI Taxonomy" id="481723"/>
    <lineage>
        <taxon>Bacteria</taxon>
        <taxon>Bacillati</taxon>
        <taxon>Bacillota</taxon>
        <taxon>Bacilli</taxon>
        <taxon>Lactobacillales</taxon>
        <taxon>Lactobacillaceae</taxon>
        <taxon>Lentilactobacillus</taxon>
    </lineage>
</organism>
<feature type="transmembrane region" description="Helical" evidence="1">
    <location>
        <begin position="35"/>
        <end position="54"/>
    </location>
</feature>
<dbReference type="EMBL" id="BKAM01000091">
    <property type="protein sequence ID" value="GEP73539.1"/>
    <property type="molecule type" value="Genomic_DNA"/>
</dbReference>
<dbReference type="OrthoDB" id="9946282at2"/>
<sequence length="60" mass="6879">MKKHLFWIIFAISFVFAIMSWGLSQVWIHLFPAEAPLLTATTIIIFSLIAIHITDSFENS</sequence>
<reference evidence="2 3" key="1">
    <citation type="submission" date="2019-07" db="EMBL/GenBank/DDBJ databases">
        <title>Whole genome shotgun sequence of Lactobacillus rapi NBRC 109618.</title>
        <authorList>
            <person name="Hosoyama A."/>
            <person name="Uohara A."/>
            <person name="Ohji S."/>
            <person name="Ichikawa N."/>
        </authorList>
    </citation>
    <scope>NUCLEOTIDE SEQUENCE [LARGE SCALE GENOMIC DNA]</scope>
    <source>
        <strain evidence="2 3">NBRC 109618</strain>
    </source>
</reference>
<dbReference type="RefSeq" id="WP_054748110.1">
    <property type="nucleotide sequence ID" value="NZ_BKAM01000091.1"/>
</dbReference>
<accession>A0A512PQP7</accession>
<comment type="caution">
    <text evidence="2">The sequence shown here is derived from an EMBL/GenBank/DDBJ whole genome shotgun (WGS) entry which is preliminary data.</text>
</comment>
<proteinExistence type="predicted"/>
<protein>
    <submittedName>
        <fullName evidence="2">Uncharacterized protein</fullName>
    </submittedName>
</protein>
<evidence type="ECO:0000313" key="2">
    <source>
        <dbReference type="EMBL" id="GEP73539.1"/>
    </source>
</evidence>
<keyword evidence="1" id="KW-0812">Transmembrane</keyword>
<dbReference type="AlphaFoldDB" id="A0A512PQP7"/>
<name>A0A512PQP7_9LACO</name>
<evidence type="ECO:0000313" key="3">
    <source>
        <dbReference type="Proteomes" id="UP000321569"/>
    </source>
</evidence>
<dbReference type="Proteomes" id="UP000321569">
    <property type="component" value="Unassembled WGS sequence"/>
</dbReference>
<gene>
    <name evidence="2" type="ORF">LRA02_24070</name>
</gene>
<feature type="transmembrane region" description="Helical" evidence="1">
    <location>
        <begin position="5"/>
        <end position="23"/>
    </location>
</feature>